<dbReference type="EMBL" id="JAEPRE010000479">
    <property type="protein sequence ID" value="KAG2228430.1"/>
    <property type="molecule type" value="Genomic_DNA"/>
</dbReference>
<feature type="non-terminal residue" evidence="1">
    <location>
        <position position="356"/>
    </location>
</feature>
<proteinExistence type="predicted"/>
<dbReference type="GO" id="GO:0004190">
    <property type="term" value="F:aspartic-type endopeptidase activity"/>
    <property type="evidence" value="ECO:0007669"/>
    <property type="project" value="InterPro"/>
</dbReference>
<dbReference type="GO" id="GO:0006508">
    <property type="term" value="P:proteolysis"/>
    <property type="evidence" value="ECO:0007669"/>
    <property type="project" value="InterPro"/>
</dbReference>
<gene>
    <name evidence="1" type="ORF">INT48_004673</name>
</gene>
<dbReference type="Proteomes" id="UP000613177">
    <property type="component" value="Unassembled WGS sequence"/>
</dbReference>
<organism evidence="1 2">
    <name type="scientific">Thamnidium elegans</name>
    <dbReference type="NCBI Taxonomy" id="101142"/>
    <lineage>
        <taxon>Eukaryota</taxon>
        <taxon>Fungi</taxon>
        <taxon>Fungi incertae sedis</taxon>
        <taxon>Mucoromycota</taxon>
        <taxon>Mucoromycotina</taxon>
        <taxon>Mucoromycetes</taxon>
        <taxon>Mucorales</taxon>
        <taxon>Mucorineae</taxon>
        <taxon>Mucoraceae</taxon>
        <taxon>Thamnidium</taxon>
    </lineage>
</organism>
<dbReference type="AlphaFoldDB" id="A0A8H7SF14"/>
<dbReference type="InterPro" id="IPR001969">
    <property type="entry name" value="Aspartic_peptidase_AS"/>
</dbReference>
<keyword evidence="2" id="KW-1185">Reference proteome</keyword>
<comment type="caution">
    <text evidence="1">The sequence shown here is derived from an EMBL/GenBank/DDBJ whole genome shotgun (WGS) entry which is preliminary data.</text>
</comment>
<name>A0A8H7SF14_9FUNG</name>
<evidence type="ECO:0000313" key="1">
    <source>
        <dbReference type="EMBL" id="KAG2228430.1"/>
    </source>
</evidence>
<reference evidence="1" key="1">
    <citation type="submission" date="2021-01" db="EMBL/GenBank/DDBJ databases">
        <title>Metabolic potential, ecology and presence of endohyphal bacteria is reflected in genomic diversity of Mucoromycotina.</title>
        <authorList>
            <person name="Muszewska A."/>
            <person name="Okrasinska A."/>
            <person name="Steczkiewicz K."/>
            <person name="Drgas O."/>
            <person name="Orlowska M."/>
            <person name="Perlinska-Lenart U."/>
            <person name="Aleksandrzak-Piekarczyk T."/>
            <person name="Szatraj K."/>
            <person name="Zielenkiewicz U."/>
            <person name="Pilsyk S."/>
            <person name="Malc E."/>
            <person name="Mieczkowski P."/>
            <person name="Kruszewska J.S."/>
            <person name="Biernat P."/>
            <person name="Pawlowska J."/>
        </authorList>
    </citation>
    <scope>NUCLEOTIDE SEQUENCE</scope>
    <source>
        <strain evidence="1">WA0000018081</strain>
    </source>
</reference>
<protein>
    <submittedName>
        <fullName evidence="1">Uncharacterized protein</fullName>
    </submittedName>
</protein>
<dbReference type="PROSITE" id="PS00141">
    <property type="entry name" value="ASP_PROTEASE"/>
    <property type="match status" value="1"/>
</dbReference>
<accession>A0A8H7SF14</accession>
<evidence type="ECO:0000313" key="2">
    <source>
        <dbReference type="Proteomes" id="UP000613177"/>
    </source>
</evidence>
<sequence length="356" mass="39138">MLKLMNSFAGHCISVDADTDRSHRVIEAVPVVPEFNSINDDKHGLGWVDSVYLATLLNATASSVLPLYEATVNSIHSSTVDLQLLIDSGASENYISSHVASLIQGTRTKVHGREVETAGGNITPITEKVVFNLDLQGHRQTITAKPSSFSTVKTAKRPQLNYLMSHLQAEEMLKEDGVESCFLYLLDEHKKDGLVNIGKDSVIWTKELMKDFPGVFKDKLSGLPPIRKIGLEPRFKGPYVVTRVFPDFGTYQLETIAGEPLKSLVHVDRLKKFIGTKPSVPHYDPTSTRREVREANLNRPDVTISVITTASMDLLVPDYIDPTVNDALASEISQETHTSSSSTMLPAVAQVDPVVS</sequence>